<dbReference type="CDD" id="cd20824">
    <property type="entry name" value="C1_SpBZZ1-like"/>
    <property type="match status" value="1"/>
</dbReference>
<dbReference type="SMART" id="SM00109">
    <property type="entry name" value="C1"/>
    <property type="match status" value="1"/>
</dbReference>
<dbReference type="Pfam" id="PF00611">
    <property type="entry name" value="FCH"/>
    <property type="match status" value="1"/>
</dbReference>
<comment type="caution">
    <text evidence="8">The sequence shown here is derived from an EMBL/GenBank/DDBJ whole genome shotgun (WGS) entry which is preliminary data.</text>
</comment>
<dbReference type="CDD" id="cd00174">
    <property type="entry name" value="SH3"/>
    <property type="match status" value="1"/>
</dbReference>
<dbReference type="STRING" id="133412.A0A1R1XH53"/>
<dbReference type="PANTHER" id="PTHR22968">
    <property type="entry name" value="PROTEIN KINASE C, MU"/>
    <property type="match status" value="1"/>
</dbReference>
<organism evidence="8 9">
    <name type="scientific">Smittium culicis</name>
    <dbReference type="NCBI Taxonomy" id="133412"/>
    <lineage>
        <taxon>Eukaryota</taxon>
        <taxon>Fungi</taxon>
        <taxon>Fungi incertae sedis</taxon>
        <taxon>Zoopagomycota</taxon>
        <taxon>Kickxellomycotina</taxon>
        <taxon>Harpellomycetes</taxon>
        <taxon>Harpellales</taxon>
        <taxon>Legeriomycetaceae</taxon>
        <taxon>Smittium</taxon>
    </lineage>
</organism>
<dbReference type="Gene3D" id="2.30.30.40">
    <property type="entry name" value="SH3 Domains"/>
    <property type="match status" value="1"/>
</dbReference>
<dbReference type="InterPro" id="IPR001452">
    <property type="entry name" value="SH3_domain"/>
</dbReference>
<dbReference type="OrthoDB" id="8783038at2759"/>
<evidence type="ECO:0000256" key="1">
    <source>
        <dbReference type="ARBA" id="ARBA00022443"/>
    </source>
</evidence>
<dbReference type="InterPro" id="IPR002219">
    <property type="entry name" value="PKC_DAG/PE"/>
</dbReference>
<dbReference type="GO" id="GO:0005829">
    <property type="term" value="C:cytosol"/>
    <property type="evidence" value="ECO:0007669"/>
    <property type="project" value="TreeGrafter"/>
</dbReference>
<dbReference type="Proteomes" id="UP000187283">
    <property type="component" value="Unassembled WGS sequence"/>
</dbReference>
<evidence type="ECO:0000256" key="5">
    <source>
        <dbReference type="SAM" id="MobiDB-lite"/>
    </source>
</evidence>
<feature type="region of interest" description="Disordered" evidence="5">
    <location>
        <begin position="455"/>
        <end position="510"/>
    </location>
</feature>
<dbReference type="PROSITE" id="PS50002">
    <property type="entry name" value="SH3"/>
    <property type="match status" value="1"/>
</dbReference>
<evidence type="ECO:0000256" key="4">
    <source>
        <dbReference type="PROSITE-ProRule" id="PRU00192"/>
    </source>
</evidence>
<dbReference type="Gene3D" id="3.30.60.20">
    <property type="match status" value="1"/>
</dbReference>
<dbReference type="InterPro" id="IPR036028">
    <property type="entry name" value="SH3-like_dom_sf"/>
</dbReference>
<feature type="compositionally biased region" description="Polar residues" evidence="5">
    <location>
        <begin position="469"/>
        <end position="490"/>
    </location>
</feature>
<gene>
    <name evidence="8" type="ORF">AYI70_g8178</name>
</gene>
<feature type="compositionally biased region" description="Low complexity" evidence="5">
    <location>
        <begin position="455"/>
        <end position="468"/>
    </location>
</feature>
<dbReference type="EMBL" id="LSSN01003251">
    <property type="protein sequence ID" value="OMJ13967.1"/>
    <property type="molecule type" value="Genomic_DNA"/>
</dbReference>
<evidence type="ECO:0000313" key="9">
    <source>
        <dbReference type="Proteomes" id="UP000187283"/>
    </source>
</evidence>
<feature type="compositionally biased region" description="Basic and acidic residues" evidence="5">
    <location>
        <begin position="84"/>
        <end position="93"/>
    </location>
</feature>
<dbReference type="SUPFAM" id="SSF103657">
    <property type="entry name" value="BAR/IMD domain-like"/>
    <property type="match status" value="1"/>
</dbReference>
<keyword evidence="2" id="KW-0479">Metal-binding</keyword>
<dbReference type="InterPro" id="IPR046349">
    <property type="entry name" value="C1-like_sf"/>
</dbReference>
<feature type="compositionally biased region" description="Polar residues" evidence="5">
    <location>
        <begin position="71"/>
        <end position="82"/>
    </location>
</feature>
<feature type="compositionally biased region" description="Low complexity" evidence="5">
    <location>
        <begin position="491"/>
        <end position="508"/>
    </location>
</feature>
<dbReference type="GO" id="GO:0016020">
    <property type="term" value="C:membrane"/>
    <property type="evidence" value="ECO:0007669"/>
    <property type="project" value="UniProtKB-SubCell"/>
</dbReference>
<dbReference type="InterPro" id="IPR020454">
    <property type="entry name" value="DAG/PE-bd"/>
</dbReference>
<dbReference type="GO" id="GO:0008270">
    <property type="term" value="F:zinc ion binding"/>
    <property type="evidence" value="ECO:0007669"/>
    <property type="project" value="UniProtKB-KW"/>
</dbReference>
<evidence type="ECO:0000259" key="6">
    <source>
        <dbReference type="PROSITE" id="PS50002"/>
    </source>
</evidence>
<reference evidence="8 9" key="1">
    <citation type="submission" date="2017-01" db="EMBL/GenBank/DDBJ databases">
        <authorList>
            <person name="Mah S.A."/>
            <person name="Swanson W.J."/>
            <person name="Moy G.W."/>
            <person name="Vacquier V.D."/>
        </authorList>
    </citation>
    <scope>NUCLEOTIDE SEQUENCE [LARGE SCALE GENOMIC DNA]</scope>
    <source>
        <strain evidence="8 9">GSMNP</strain>
    </source>
</reference>
<dbReference type="PRINTS" id="PR00008">
    <property type="entry name" value="DAGPEDOMAIN"/>
</dbReference>
<dbReference type="InterPro" id="IPR027267">
    <property type="entry name" value="AH/BAR_dom_sf"/>
</dbReference>
<evidence type="ECO:0000256" key="3">
    <source>
        <dbReference type="ARBA" id="ARBA00022833"/>
    </source>
</evidence>
<accession>A0A1R1XH53</accession>
<dbReference type="SUPFAM" id="SSF50044">
    <property type="entry name" value="SH3-domain"/>
    <property type="match status" value="1"/>
</dbReference>
<dbReference type="GO" id="GO:0030864">
    <property type="term" value="C:cortical actin cytoskeleton"/>
    <property type="evidence" value="ECO:0007669"/>
    <property type="project" value="UniProtKB-ARBA"/>
</dbReference>
<dbReference type="Gene3D" id="1.20.1270.60">
    <property type="entry name" value="Arfaptin homology (AH) domain/BAR domain"/>
    <property type="match status" value="1"/>
</dbReference>
<keyword evidence="9" id="KW-1185">Reference proteome</keyword>
<dbReference type="InterPro" id="IPR001060">
    <property type="entry name" value="FCH_dom"/>
</dbReference>
<dbReference type="GO" id="GO:0007200">
    <property type="term" value="P:phospholipase C-activating G protein-coupled receptor signaling pathway"/>
    <property type="evidence" value="ECO:0007669"/>
    <property type="project" value="TreeGrafter"/>
</dbReference>
<dbReference type="GO" id="GO:0004674">
    <property type="term" value="F:protein serine/threonine kinase activity"/>
    <property type="evidence" value="ECO:0007669"/>
    <property type="project" value="UniProtKB-KW"/>
</dbReference>
<proteinExistence type="predicted"/>
<sequence>MESAYGINALELPNVNSHVQAGLNLSYELREYLLARAQIEKEYGKKLSELGKKLQTGTQIKRSLLSKDSTITKSSFDSSPNPANEHEFSDTDSRSQASKSSDILVKLGHQITEQANLHIEYSDTLVSNYSSELKRYTTSCEESKKKYTVFSQKVFYEKEKAISEKDKLKDKYSESLSDYKSATLKQEKQLDDKPQKNLLEINELRINNTRETLKMVLLDENSFHQKKIGISSNSITELDLIDPSSETSSLISFLSQKQFPPTAELTVSVDESNGENPYLETDPDSVTILSNRSAKAKSNLNSLMAERQQKVESADEFKPNTNRLLLNEYIELDQSIILNDLAQAKVQAAISCISQAIGDVVLASPHSFKPHSFKIPTSCDFCNESIWGLSSKGVKCEICGYNCHLKCELKVKSECNSGNGDNQSKNFLTRAFRRKKTKKNSVSGIDYDQRSSIENSRSSNYFSSGSNSQEPNGATSGFNGGDINSTNNFDSQNTYNSNISSSSPTSQTKNDVLISDKPQALSSMFNQNQLENSRHDLSSNATEVNRNLDSYGSSGHTSSASNQQATALYDYSSNDSVELNIKAGDTLTIIDPDGKKFSPLIFTL</sequence>
<dbReference type="PROSITE" id="PS00479">
    <property type="entry name" value="ZF_DAG_PE_1"/>
    <property type="match status" value="1"/>
</dbReference>
<feature type="region of interest" description="Disordered" evidence="5">
    <location>
        <begin position="71"/>
        <end position="96"/>
    </location>
</feature>
<dbReference type="AlphaFoldDB" id="A0A1R1XH53"/>
<dbReference type="PANTHER" id="PTHR22968:SF24">
    <property type="entry name" value="SERINE_THREONINE-PROTEIN KINASE"/>
    <property type="match status" value="1"/>
</dbReference>
<dbReference type="GO" id="GO:0030036">
    <property type="term" value="P:actin cytoskeleton organization"/>
    <property type="evidence" value="ECO:0007669"/>
    <property type="project" value="UniProtKB-ARBA"/>
</dbReference>
<dbReference type="PROSITE" id="PS50081">
    <property type="entry name" value="ZF_DAG_PE_2"/>
    <property type="match status" value="1"/>
</dbReference>
<name>A0A1R1XH53_9FUNG</name>
<dbReference type="SUPFAM" id="SSF57889">
    <property type="entry name" value="Cysteine-rich domain"/>
    <property type="match status" value="1"/>
</dbReference>
<protein>
    <submittedName>
        <fullName evidence="8">Protein BZZ1</fullName>
    </submittedName>
</protein>
<dbReference type="Pfam" id="PF00130">
    <property type="entry name" value="C1_1"/>
    <property type="match status" value="1"/>
</dbReference>
<feature type="domain" description="SH3" evidence="6">
    <location>
        <begin position="560"/>
        <end position="604"/>
    </location>
</feature>
<keyword evidence="1 4" id="KW-0728">SH3 domain</keyword>
<dbReference type="GO" id="GO:0035556">
    <property type="term" value="P:intracellular signal transduction"/>
    <property type="evidence" value="ECO:0007669"/>
    <property type="project" value="TreeGrafter"/>
</dbReference>
<feature type="domain" description="Phorbol-ester/DAG-type" evidence="7">
    <location>
        <begin position="365"/>
        <end position="415"/>
    </location>
</feature>
<evidence type="ECO:0000256" key="2">
    <source>
        <dbReference type="ARBA" id="ARBA00022723"/>
    </source>
</evidence>
<evidence type="ECO:0000313" key="8">
    <source>
        <dbReference type="EMBL" id="OMJ13967.1"/>
    </source>
</evidence>
<keyword evidence="3" id="KW-0862">Zinc</keyword>
<evidence type="ECO:0000259" key="7">
    <source>
        <dbReference type="PROSITE" id="PS50081"/>
    </source>
</evidence>